<evidence type="ECO:0000313" key="1">
    <source>
        <dbReference type="EMBL" id="VDO19113.1"/>
    </source>
</evidence>
<dbReference type="AlphaFoldDB" id="A0A183F3I8"/>
<dbReference type="Proteomes" id="UP000050761">
    <property type="component" value="Unassembled WGS sequence"/>
</dbReference>
<protein>
    <submittedName>
        <fullName evidence="3">Reverse transcriptase domain-containing protein</fullName>
    </submittedName>
</protein>
<reference evidence="1 2" key="1">
    <citation type="submission" date="2018-11" db="EMBL/GenBank/DDBJ databases">
        <authorList>
            <consortium name="Pathogen Informatics"/>
        </authorList>
    </citation>
    <scope>NUCLEOTIDE SEQUENCE [LARGE SCALE GENOMIC DNA]</scope>
</reference>
<accession>A0A3P7UEB3</accession>
<keyword evidence="2" id="KW-1185">Reference proteome</keyword>
<evidence type="ECO:0000313" key="3">
    <source>
        <dbReference type="WBParaSite" id="HPBE_0000073001-mRNA-1"/>
    </source>
</evidence>
<dbReference type="EMBL" id="UZAH01000597">
    <property type="protein sequence ID" value="VDO19113.1"/>
    <property type="molecule type" value="Genomic_DNA"/>
</dbReference>
<name>A0A183F3I8_HELPZ</name>
<gene>
    <name evidence="1" type="ORF">HPBE_LOCUS731</name>
</gene>
<reference evidence="3" key="2">
    <citation type="submission" date="2019-09" db="UniProtKB">
        <authorList>
            <consortium name="WormBaseParasite"/>
        </authorList>
    </citation>
    <scope>IDENTIFICATION</scope>
</reference>
<dbReference type="OrthoDB" id="410104at2759"/>
<evidence type="ECO:0000313" key="2">
    <source>
        <dbReference type="Proteomes" id="UP000050761"/>
    </source>
</evidence>
<organism evidence="2 3">
    <name type="scientific">Heligmosomoides polygyrus</name>
    <name type="common">Parasitic roundworm</name>
    <dbReference type="NCBI Taxonomy" id="6339"/>
    <lineage>
        <taxon>Eukaryota</taxon>
        <taxon>Metazoa</taxon>
        <taxon>Ecdysozoa</taxon>
        <taxon>Nematoda</taxon>
        <taxon>Chromadorea</taxon>
        <taxon>Rhabditida</taxon>
        <taxon>Rhabditina</taxon>
        <taxon>Rhabditomorpha</taxon>
        <taxon>Strongyloidea</taxon>
        <taxon>Heligmosomidae</taxon>
        <taxon>Heligmosomoides</taxon>
    </lineage>
</organism>
<dbReference type="WBParaSite" id="HPBE_0000073001-mRNA-1">
    <property type="protein sequence ID" value="HPBE_0000073001-mRNA-1"/>
    <property type="gene ID" value="HPBE_0000073001"/>
</dbReference>
<proteinExistence type="predicted"/>
<accession>A0A183F3I8</accession>
<sequence length="121" mass="13829">MTGVPVLRSVYVPIKVTTDSDDILPQYVYCLLINTKPSPSRWETSRTVLLCKTRDTSDIDNCRPICLLSVVYSLIIRVILNRISRTLEEGQPREQAGFWRGFSTIDHIHGVKKLIEVLRLS</sequence>